<comment type="similarity">
    <text evidence="1">Belongs to the SCO1/2 family.</text>
</comment>
<feature type="transmembrane region" description="Helical" evidence="4">
    <location>
        <begin position="231"/>
        <end position="249"/>
    </location>
</feature>
<sequence>MKLSLLLFFTCFLYLQILFSQDVKKQVEVGIIEHLDEFVPSDIQLMNEDGKMVNLKDQIDKPTALIFVYFRCPGICTPLMDGVADVIQKLDMKLAEDYQVITIGFDPREKIDLAIKKKKNYQSLITNQNTDDGWRFFTSDSANIARVTEALGFKYIKAGTDFTHAATVIVLSPNGKITRYLNGTYFLPFEFKLALIEASKGHSGPTMNKILQFCYSYDPVGKAYVLNVTRLSGTLILSLGLIVFLVLIIRKPRKRNYPKN</sequence>
<dbReference type="InterPro" id="IPR003782">
    <property type="entry name" value="SCO1/SenC"/>
</dbReference>
<evidence type="ECO:0000256" key="3">
    <source>
        <dbReference type="PIRSR" id="PIRSR603782-2"/>
    </source>
</evidence>
<dbReference type="Proteomes" id="UP000289703">
    <property type="component" value="Unassembled WGS sequence"/>
</dbReference>
<keyword evidence="6" id="KW-1185">Reference proteome</keyword>
<dbReference type="OrthoDB" id="9811998at2"/>
<dbReference type="AlphaFoldDB" id="A0A4Q1JNZ8"/>
<dbReference type="PANTHER" id="PTHR12151:SF8">
    <property type="entry name" value="THIOREDOXIN DOMAIN-CONTAINING PROTEIN"/>
    <property type="match status" value="1"/>
</dbReference>
<keyword evidence="2" id="KW-0479">Metal-binding</keyword>
<protein>
    <submittedName>
        <fullName evidence="5">SCO family protein</fullName>
    </submittedName>
</protein>
<keyword evidence="4" id="KW-0812">Transmembrane</keyword>
<dbReference type="Gene3D" id="3.40.30.10">
    <property type="entry name" value="Glutaredoxin"/>
    <property type="match status" value="1"/>
</dbReference>
<proteinExistence type="inferred from homology"/>
<keyword evidence="4" id="KW-1133">Transmembrane helix</keyword>
<keyword evidence="4" id="KW-0472">Membrane</keyword>
<accession>A0A4Q1JNZ8</accession>
<feature type="binding site" evidence="2">
    <location>
        <position position="164"/>
    </location>
    <ligand>
        <name>Cu cation</name>
        <dbReference type="ChEBI" id="CHEBI:23378"/>
    </ligand>
</feature>
<dbReference type="GO" id="GO:0046872">
    <property type="term" value="F:metal ion binding"/>
    <property type="evidence" value="ECO:0007669"/>
    <property type="project" value="UniProtKB-KW"/>
</dbReference>
<feature type="binding site" evidence="2">
    <location>
        <position position="76"/>
    </location>
    <ligand>
        <name>Cu cation</name>
        <dbReference type="ChEBI" id="CHEBI:23378"/>
    </ligand>
</feature>
<dbReference type="RefSeq" id="WP_129252776.1">
    <property type="nucleotide sequence ID" value="NZ_SAXA01000002.1"/>
</dbReference>
<evidence type="ECO:0000256" key="4">
    <source>
        <dbReference type="SAM" id="Phobius"/>
    </source>
</evidence>
<dbReference type="Pfam" id="PF02630">
    <property type="entry name" value="SCO1-SenC"/>
    <property type="match status" value="1"/>
</dbReference>
<dbReference type="PANTHER" id="PTHR12151">
    <property type="entry name" value="ELECTRON TRANSPORT PROTIN SCO1/SENC FAMILY MEMBER"/>
    <property type="match status" value="1"/>
</dbReference>
<keyword evidence="3" id="KW-1015">Disulfide bond</keyword>
<name>A0A4Q1JNZ8_9BACT</name>
<feature type="disulfide bond" description="Redox-active" evidence="3">
    <location>
        <begin position="72"/>
        <end position="76"/>
    </location>
</feature>
<keyword evidence="2" id="KW-0186">Copper</keyword>
<organism evidence="5 6">
    <name type="scientific">Ancylomarina salipaludis</name>
    <dbReference type="NCBI Taxonomy" id="2501299"/>
    <lineage>
        <taxon>Bacteria</taxon>
        <taxon>Pseudomonadati</taxon>
        <taxon>Bacteroidota</taxon>
        <taxon>Bacteroidia</taxon>
        <taxon>Marinilabiliales</taxon>
        <taxon>Marinifilaceae</taxon>
        <taxon>Ancylomarina</taxon>
    </lineage>
</organism>
<evidence type="ECO:0000256" key="2">
    <source>
        <dbReference type="PIRSR" id="PIRSR603782-1"/>
    </source>
</evidence>
<evidence type="ECO:0000313" key="6">
    <source>
        <dbReference type="Proteomes" id="UP000289703"/>
    </source>
</evidence>
<dbReference type="InterPro" id="IPR036249">
    <property type="entry name" value="Thioredoxin-like_sf"/>
</dbReference>
<gene>
    <name evidence="5" type="ORF">EO244_02945</name>
</gene>
<reference evidence="5 6" key="1">
    <citation type="submission" date="2019-01" db="EMBL/GenBank/DDBJ databases">
        <title>Ancylomarina salipaludis sp. nov., isolated from a salt marsh.</title>
        <authorList>
            <person name="Yoon J.-H."/>
        </authorList>
    </citation>
    <scope>NUCLEOTIDE SEQUENCE [LARGE SCALE GENOMIC DNA]</scope>
    <source>
        <strain evidence="5 6">SHSM-M15</strain>
    </source>
</reference>
<dbReference type="SUPFAM" id="SSF52833">
    <property type="entry name" value="Thioredoxin-like"/>
    <property type="match status" value="1"/>
</dbReference>
<feature type="binding site" evidence="2">
    <location>
        <position position="72"/>
    </location>
    <ligand>
        <name>Cu cation</name>
        <dbReference type="ChEBI" id="CHEBI:23378"/>
    </ligand>
</feature>
<comment type="caution">
    <text evidence="5">The sequence shown here is derived from an EMBL/GenBank/DDBJ whole genome shotgun (WGS) entry which is preliminary data.</text>
</comment>
<evidence type="ECO:0000313" key="5">
    <source>
        <dbReference type="EMBL" id="RXQ96599.1"/>
    </source>
</evidence>
<dbReference type="CDD" id="cd02968">
    <property type="entry name" value="SCO"/>
    <property type="match status" value="1"/>
</dbReference>
<evidence type="ECO:0000256" key="1">
    <source>
        <dbReference type="ARBA" id="ARBA00010996"/>
    </source>
</evidence>
<dbReference type="EMBL" id="SAXA01000002">
    <property type="protein sequence ID" value="RXQ96599.1"/>
    <property type="molecule type" value="Genomic_DNA"/>
</dbReference>